<feature type="transmembrane region" description="Helical" evidence="1">
    <location>
        <begin position="92"/>
        <end position="111"/>
    </location>
</feature>
<accession>A0A1F6CK46</accession>
<feature type="transmembrane region" description="Helical" evidence="1">
    <location>
        <begin position="60"/>
        <end position="80"/>
    </location>
</feature>
<dbReference type="AlphaFoldDB" id="A0A1F6CK46"/>
<dbReference type="STRING" id="1798482.A2763_02985"/>
<dbReference type="Proteomes" id="UP000178370">
    <property type="component" value="Unassembled WGS sequence"/>
</dbReference>
<organism evidence="2 3">
    <name type="scientific">Candidatus Kaiserbacteria bacterium RIFCSPHIGHO2_01_FULL_54_36</name>
    <dbReference type="NCBI Taxonomy" id="1798482"/>
    <lineage>
        <taxon>Bacteria</taxon>
        <taxon>Candidatus Kaiseribacteriota</taxon>
    </lineage>
</organism>
<gene>
    <name evidence="2" type="ORF">A2763_02985</name>
</gene>
<comment type="caution">
    <text evidence="2">The sequence shown here is derived from an EMBL/GenBank/DDBJ whole genome shotgun (WGS) entry which is preliminary data.</text>
</comment>
<reference evidence="2 3" key="1">
    <citation type="journal article" date="2016" name="Nat. Commun.">
        <title>Thousands of microbial genomes shed light on interconnected biogeochemical processes in an aquifer system.</title>
        <authorList>
            <person name="Anantharaman K."/>
            <person name="Brown C.T."/>
            <person name="Hug L.A."/>
            <person name="Sharon I."/>
            <person name="Castelle C.J."/>
            <person name="Probst A.J."/>
            <person name="Thomas B.C."/>
            <person name="Singh A."/>
            <person name="Wilkins M.J."/>
            <person name="Karaoz U."/>
            <person name="Brodie E.L."/>
            <person name="Williams K.H."/>
            <person name="Hubbard S.S."/>
            <person name="Banfield J.F."/>
        </authorList>
    </citation>
    <scope>NUCLEOTIDE SEQUENCE [LARGE SCALE GENOMIC DNA]</scope>
</reference>
<keyword evidence="1" id="KW-0472">Membrane</keyword>
<name>A0A1F6CK46_9BACT</name>
<keyword evidence="1" id="KW-1133">Transmembrane helix</keyword>
<keyword evidence="1" id="KW-0812">Transmembrane</keyword>
<proteinExistence type="predicted"/>
<dbReference type="EMBL" id="MFKV01000028">
    <property type="protein sequence ID" value="OGG49623.1"/>
    <property type="molecule type" value="Genomic_DNA"/>
</dbReference>
<evidence type="ECO:0000313" key="3">
    <source>
        <dbReference type="Proteomes" id="UP000178370"/>
    </source>
</evidence>
<protein>
    <submittedName>
        <fullName evidence="2">Uncharacterized protein</fullName>
    </submittedName>
</protein>
<evidence type="ECO:0000256" key="1">
    <source>
        <dbReference type="SAM" id="Phobius"/>
    </source>
</evidence>
<sequence>MKVTTRPSRGLCAVAAELGIDWAGIRWFCFRVIPGNVFGLAIYAVQLVRGRIAPETRKSVSIALAIGWSLVIAAAIASLIFPPGGAAMGVSWAYTAFVSGFLAVLAGSLVYNRVNYGFYL</sequence>
<evidence type="ECO:0000313" key="2">
    <source>
        <dbReference type="EMBL" id="OGG49623.1"/>
    </source>
</evidence>